<feature type="transmembrane region" description="Helical" evidence="9">
    <location>
        <begin position="434"/>
        <end position="452"/>
    </location>
</feature>
<feature type="transmembrane region" description="Helical" evidence="9">
    <location>
        <begin position="195"/>
        <end position="215"/>
    </location>
</feature>
<dbReference type="GO" id="GO:0005886">
    <property type="term" value="C:plasma membrane"/>
    <property type="evidence" value="ECO:0007669"/>
    <property type="project" value="UniProtKB-SubCell"/>
</dbReference>
<feature type="region of interest" description="Disordered" evidence="8">
    <location>
        <begin position="1"/>
        <end position="22"/>
    </location>
</feature>
<feature type="transmembrane region" description="Helical" evidence="9">
    <location>
        <begin position="473"/>
        <end position="490"/>
    </location>
</feature>
<dbReference type="PRINTS" id="PR01036">
    <property type="entry name" value="TCRTETB"/>
</dbReference>
<evidence type="ECO:0000256" key="9">
    <source>
        <dbReference type="SAM" id="Phobius"/>
    </source>
</evidence>
<comment type="subcellular location">
    <subcellularLocation>
        <location evidence="1">Cell membrane</location>
        <topology evidence="1">Multi-pass membrane protein</topology>
    </subcellularLocation>
</comment>
<evidence type="ECO:0000256" key="7">
    <source>
        <dbReference type="ARBA" id="ARBA00023136"/>
    </source>
</evidence>
<feature type="transmembrane region" description="Helical" evidence="9">
    <location>
        <begin position="69"/>
        <end position="90"/>
    </location>
</feature>
<feature type="transmembrane region" description="Helical" evidence="9">
    <location>
        <begin position="110"/>
        <end position="130"/>
    </location>
</feature>
<dbReference type="EMBL" id="MVOH01000002">
    <property type="protein sequence ID" value="PAU68980.1"/>
    <property type="molecule type" value="Genomic_DNA"/>
</dbReference>
<feature type="transmembrane region" description="Helical" evidence="9">
    <location>
        <begin position="336"/>
        <end position="361"/>
    </location>
</feature>
<dbReference type="Gene3D" id="1.20.1250.20">
    <property type="entry name" value="MFS general substrate transporter like domains"/>
    <property type="match status" value="1"/>
</dbReference>
<protein>
    <submittedName>
        <fullName evidence="11">MFS transporter</fullName>
    </submittedName>
</protein>
<evidence type="ECO:0000259" key="10">
    <source>
        <dbReference type="PROSITE" id="PS50850"/>
    </source>
</evidence>
<dbReference type="RefSeq" id="WP_095614244.1">
    <property type="nucleotide sequence ID" value="NZ_MVOH01000002.1"/>
</dbReference>
<evidence type="ECO:0000256" key="3">
    <source>
        <dbReference type="ARBA" id="ARBA00022448"/>
    </source>
</evidence>
<dbReference type="InterPro" id="IPR036259">
    <property type="entry name" value="MFS_trans_sf"/>
</dbReference>
<comment type="similarity">
    <text evidence="2">Belongs to the major facilitator superfamily. EmrB family.</text>
</comment>
<dbReference type="Gene3D" id="1.20.1720.10">
    <property type="entry name" value="Multidrug resistance protein D"/>
    <property type="match status" value="1"/>
</dbReference>
<accession>A0A2A2EJ55</accession>
<dbReference type="OrthoDB" id="9812221at2"/>
<evidence type="ECO:0000256" key="1">
    <source>
        <dbReference type="ARBA" id="ARBA00004651"/>
    </source>
</evidence>
<evidence type="ECO:0000256" key="2">
    <source>
        <dbReference type="ARBA" id="ARBA00008537"/>
    </source>
</evidence>
<feature type="transmembrane region" description="Helical" evidence="9">
    <location>
        <begin position="510"/>
        <end position="530"/>
    </location>
</feature>
<feature type="compositionally biased region" description="Polar residues" evidence="8">
    <location>
        <begin position="560"/>
        <end position="576"/>
    </location>
</feature>
<feature type="transmembrane region" description="Helical" evidence="9">
    <location>
        <begin position="289"/>
        <end position="306"/>
    </location>
</feature>
<keyword evidence="7 9" id="KW-0472">Membrane</keyword>
<comment type="caution">
    <text evidence="11">The sequence shown here is derived from an EMBL/GenBank/DDBJ whole genome shotgun (WGS) entry which is preliminary data.</text>
</comment>
<dbReference type="InterPro" id="IPR020846">
    <property type="entry name" value="MFS_dom"/>
</dbReference>
<reference evidence="11 12" key="1">
    <citation type="journal article" date="2017" name="ISME J.">
        <title>Unveiling bifidobacterial biogeography across the mammalian branch of the tree of life.</title>
        <authorList>
            <person name="Milani C."/>
            <person name="Mangifesta M."/>
            <person name="Mancabelli L."/>
            <person name="Lugli G.A."/>
            <person name="James K."/>
            <person name="Duranti S."/>
            <person name="Turroni F."/>
            <person name="Ferrario C."/>
            <person name="Ossiprandi M.C."/>
            <person name="van Sinderen D."/>
            <person name="Ventura M."/>
        </authorList>
    </citation>
    <scope>NUCLEOTIDE SEQUENCE [LARGE SCALE GENOMIC DNA]</scope>
    <source>
        <strain evidence="12">Ham19E</strain>
    </source>
</reference>
<keyword evidence="12" id="KW-1185">Reference proteome</keyword>
<sequence>MAQDEQHEHPQDKRTGNGAVPAIKAGRPYTREVHHEPEPPAVHHRGIAGLSVMLTRDKAYRNGHLTRPAFISLAILTFITFVGNFTQLQLSAALPTLVDDFDISVTLGQWMTSIFQLTMGVMVPLTAYLTRRFSTRQIVIASMVVFTVGSVLAWLSPTFPLALFGRFLEAIGTGVMWPVLQITVFSIFPLDRRGMAMGVVGMAMAVAPAIGPTLGGVQTDMNGWRSIFLTLTVIGCISILLAVFGLHNFGESDKTAHADFSSVGLSIIGFGGLMFGFTNVQAYPFTAPVVWLPMVVGLAGIVWFVLRQFRNEKRFKAGKTNRPALLDLSVLRNAHFSVGTIIASLSFFAFSSLVVLIPLYIQNCRDYSATISGLVMLPGAIAQAIAQFFGGRALDRFGARPVAMVGTILLCLGTTMMSLIGMGTWIWYISICQFIRQIGMGFVMMPVTTWSLNCLKPAEVSAGSAVTNTVRQIAGAIGSPVMILTMYVIAAAQMNAGHSGIEANVIGIEWALRISAIINFIMILLVVFGVKGEDAGSTRDAVRRALRHEKAEEAKEAAAVSTQTDDGATSNIQADE</sequence>
<evidence type="ECO:0000256" key="8">
    <source>
        <dbReference type="SAM" id="MobiDB-lite"/>
    </source>
</evidence>
<keyword evidence="6 9" id="KW-1133">Transmembrane helix</keyword>
<dbReference type="PROSITE" id="PS50850">
    <property type="entry name" value="MFS"/>
    <property type="match status" value="1"/>
</dbReference>
<dbReference type="SUPFAM" id="SSF103473">
    <property type="entry name" value="MFS general substrate transporter"/>
    <property type="match status" value="1"/>
</dbReference>
<feature type="transmembrane region" description="Helical" evidence="9">
    <location>
        <begin position="258"/>
        <end position="277"/>
    </location>
</feature>
<dbReference type="NCBIfam" id="TIGR00711">
    <property type="entry name" value="efflux_EmrB"/>
    <property type="match status" value="1"/>
</dbReference>
<gene>
    <name evidence="11" type="ORF">B1526_0173</name>
</gene>
<evidence type="ECO:0000256" key="5">
    <source>
        <dbReference type="ARBA" id="ARBA00022692"/>
    </source>
</evidence>
<proteinExistence type="inferred from homology"/>
<dbReference type="AlphaFoldDB" id="A0A2A2EJ55"/>
<keyword evidence="5 9" id="KW-0812">Transmembrane</keyword>
<keyword evidence="4" id="KW-1003">Cell membrane</keyword>
<feature type="transmembrane region" description="Helical" evidence="9">
    <location>
        <begin position="227"/>
        <end position="246"/>
    </location>
</feature>
<feature type="region of interest" description="Disordered" evidence="8">
    <location>
        <begin position="552"/>
        <end position="576"/>
    </location>
</feature>
<feature type="transmembrane region" description="Helical" evidence="9">
    <location>
        <begin position="137"/>
        <end position="155"/>
    </location>
</feature>
<dbReference type="CDD" id="cd17503">
    <property type="entry name" value="MFS_LmrB_MDR_like"/>
    <property type="match status" value="1"/>
</dbReference>
<dbReference type="PANTHER" id="PTHR42718">
    <property type="entry name" value="MAJOR FACILITATOR SUPERFAMILY MULTIDRUG TRANSPORTER MFSC"/>
    <property type="match status" value="1"/>
</dbReference>
<evidence type="ECO:0000313" key="12">
    <source>
        <dbReference type="Proteomes" id="UP000218399"/>
    </source>
</evidence>
<feature type="compositionally biased region" description="Basic and acidic residues" evidence="8">
    <location>
        <begin position="1"/>
        <end position="15"/>
    </location>
</feature>
<evidence type="ECO:0000313" key="11">
    <source>
        <dbReference type="EMBL" id="PAU68980.1"/>
    </source>
</evidence>
<name>A0A2A2EJ55_9BIFI</name>
<dbReference type="GO" id="GO:0022857">
    <property type="term" value="F:transmembrane transporter activity"/>
    <property type="evidence" value="ECO:0007669"/>
    <property type="project" value="InterPro"/>
</dbReference>
<organism evidence="11 12">
    <name type="scientific">Bifidobacterium criceti</name>
    <dbReference type="NCBI Taxonomy" id="1960969"/>
    <lineage>
        <taxon>Bacteria</taxon>
        <taxon>Bacillati</taxon>
        <taxon>Actinomycetota</taxon>
        <taxon>Actinomycetes</taxon>
        <taxon>Bifidobacteriales</taxon>
        <taxon>Bifidobacteriaceae</taxon>
        <taxon>Bifidobacterium</taxon>
    </lineage>
</organism>
<feature type="transmembrane region" description="Helical" evidence="9">
    <location>
        <begin position="167"/>
        <end position="188"/>
    </location>
</feature>
<dbReference type="Proteomes" id="UP000218399">
    <property type="component" value="Unassembled WGS sequence"/>
</dbReference>
<dbReference type="PANTHER" id="PTHR42718:SF9">
    <property type="entry name" value="MAJOR FACILITATOR SUPERFAMILY MULTIDRUG TRANSPORTER MFSC"/>
    <property type="match status" value="1"/>
</dbReference>
<feature type="transmembrane region" description="Helical" evidence="9">
    <location>
        <begin position="367"/>
        <end position="390"/>
    </location>
</feature>
<evidence type="ECO:0000256" key="4">
    <source>
        <dbReference type="ARBA" id="ARBA00022475"/>
    </source>
</evidence>
<dbReference type="Pfam" id="PF07690">
    <property type="entry name" value="MFS_1"/>
    <property type="match status" value="2"/>
</dbReference>
<feature type="domain" description="Major facilitator superfamily (MFS) profile" evidence="10">
    <location>
        <begin position="72"/>
        <end position="534"/>
    </location>
</feature>
<keyword evidence="3" id="KW-0813">Transport</keyword>
<evidence type="ECO:0000256" key="6">
    <source>
        <dbReference type="ARBA" id="ARBA00022989"/>
    </source>
</evidence>
<dbReference type="InterPro" id="IPR004638">
    <property type="entry name" value="EmrB-like"/>
</dbReference>
<dbReference type="InterPro" id="IPR011701">
    <property type="entry name" value="MFS"/>
</dbReference>
<feature type="transmembrane region" description="Helical" evidence="9">
    <location>
        <begin position="402"/>
        <end position="428"/>
    </location>
</feature>